<organism evidence="4 5">
    <name type="scientific">Thalassospira mesophila</name>
    <dbReference type="NCBI Taxonomy" id="1293891"/>
    <lineage>
        <taxon>Bacteria</taxon>
        <taxon>Pseudomonadati</taxon>
        <taxon>Pseudomonadota</taxon>
        <taxon>Alphaproteobacteria</taxon>
        <taxon>Rhodospirillales</taxon>
        <taxon>Thalassospiraceae</taxon>
        <taxon>Thalassospira</taxon>
    </lineage>
</organism>
<evidence type="ECO:0000256" key="2">
    <source>
        <dbReference type="SAM" id="Phobius"/>
    </source>
</evidence>
<sequence>MRPTRYTTAITREKAARHGTATTIHFCIYREIWRKSGCRNVASDKRASGPSTTEDFMKKITLIALTTLTAGLGFVAVTPAMASSSQTNDDAAEVSALTHAKLSAQDAIAIAIKAMPGKVAELQLRVNDNRARYMVTILDADGVEHEMLVDANKGDIIKQSNGDEEADGETNDDDGDGDSLNDTPKNN</sequence>
<keyword evidence="5" id="KW-1185">Reference proteome</keyword>
<dbReference type="Proteomes" id="UP000193391">
    <property type="component" value="Unassembled WGS sequence"/>
</dbReference>
<dbReference type="InterPro" id="IPR025711">
    <property type="entry name" value="PepSY"/>
</dbReference>
<keyword evidence="2" id="KW-0472">Membrane</keyword>
<dbReference type="Pfam" id="PF03413">
    <property type="entry name" value="PepSY"/>
    <property type="match status" value="1"/>
</dbReference>
<dbReference type="STRING" id="1293891.TMES_19390"/>
<dbReference type="Gene3D" id="3.10.450.40">
    <property type="match status" value="1"/>
</dbReference>
<feature type="compositionally biased region" description="Acidic residues" evidence="1">
    <location>
        <begin position="162"/>
        <end position="179"/>
    </location>
</feature>
<feature type="transmembrane region" description="Helical" evidence="2">
    <location>
        <begin position="60"/>
        <end position="82"/>
    </location>
</feature>
<evidence type="ECO:0000313" key="5">
    <source>
        <dbReference type="Proteomes" id="UP000193391"/>
    </source>
</evidence>
<dbReference type="EMBL" id="JFKA01000013">
    <property type="protein sequence ID" value="OSQ35992.1"/>
    <property type="molecule type" value="Genomic_DNA"/>
</dbReference>
<evidence type="ECO:0000256" key="1">
    <source>
        <dbReference type="SAM" id="MobiDB-lite"/>
    </source>
</evidence>
<feature type="domain" description="PepSY" evidence="3">
    <location>
        <begin position="101"/>
        <end position="159"/>
    </location>
</feature>
<accession>A0A1Y2KVS1</accession>
<protein>
    <recommendedName>
        <fullName evidence="3">PepSY domain-containing protein</fullName>
    </recommendedName>
</protein>
<evidence type="ECO:0000259" key="3">
    <source>
        <dbReference type="Pfam" id="PF03413"/>
    </source>
</evidence>
<proteinExistence type="predicted"/>
<comment type="caution">
    <text evidence="4">The sequence shown here is derived from an EMBL/GenBank/DDBJ whole genome shotgun (WGS) entry which is preliminary data.</text>
</comment>
<evidence type="ECO:0000313" key="4">
    <source>
        <dbReference type="EMBL" id="OSQ35992.1"/>
    </source>
</evidence>
<name>A0A1Y2KVS1_9PROT</name>
<keyword evidence="2" id="KW-0812">Transmembrane</keyword>
<dbReference type="AlphaFoldDB" id="A0A1Y2KVS1"/>
<keyword evidence="2" id="KW-1133">Transmembrane helix</keyword>
<reference evidence="4 5" key="1">
    <citation type="submission" date="2014-03" db="EMBL/GenBank/DDBJ databases">
        <title>The draft genome sequence of Thalassospira mesophila JCM 18969.</title>
        <authorList>
            <person name="Lai Q."/>
            <person name="Shao Z."/>
        </authorList>
    </citation>
    <scope>NUCLEOTIDE SEQUENCE [LARGE SCALE GENOMIC DNA]</scope>
    <source>
        <strain evidence="4 5">JCM 18969</strain>
    </source>
</reference>
<feature type="region of interest" description="Disordered" evidence="1">
    <location>
        <begin position="154"/>
        <end position="187"/>
    </location>
</feature>
<gene>
    <name evidence="4" type="ORF">TMES_19390</name>
</gene>